<proteinExistence type="inferred from homology"/>
<keyword evidence="6" id="KW-0560">Oxidoreductase</keyword>
<keyword evidence="3" id="KW-0285">Flavoprotein</keyword>
<evidence type="ECO:0000256" key="7">
    <source>
        <dbReference type="ARBA" id="ARBA00023033"/>
    </source>
</evidence>
<keyword evidence="4" id="KW-0274">FAD</keyword>
<keyword evidence="7" id="KW-0503">Monooxygenase</keyword>
<dbReference type="Gene3D" id="3.50.50.60">
    <property type="entry name" value="FAD/NAD(P)-binding domain"/>
    <property type="match status" value="2"/>
</dbReference>
<dbReference type="EMBL" id="CAEZXX010000069">
    <property type="protein sequence ID" value="CAB4710568.1"/>
    <property type="molecule type" value="Genomic_DNA"/>
</dbReference>
<evidence type="ECO:0000313" key="9">
    <source>
        <dbReference type="EMBL" id="CAB4752455.1"/>
    </source>
</evidence>
<comment type="similarity">
    <text evidence="2">Belongs to the FAD-binding monooxygenase family.</text>
</comment>
<sequence>MFWGEVMTQTKTHTAKLDVVVVGAGFAGMYLLHRLRGLGFNARVFDAASGVGGTWYWNRYPGARCDVRSLDYSFSFDKELEQEWEWTEKFATQPEILRYANHVADRYNLWPDMQFNTRIEGQTFDDATERWTVTTSAGDVIDAQHVVLAVGTLSAPKLPEIKGIDSFKGAWFQTQKFPKEGVNFLGKRVAVIGTGSSAIQSIPEIAKTCKQLTIFQRTPNFSFPAGNRPLARDEVDDMKKVYPAYRQTARQSFFGQPAEEPTQSALEVSAEERNARYQKGWDAGQLVGILGAFTDILFDKDANDTVAEFVRAKIREIVKDPVTAEALCPYNHPVGTKRPCLDTGYYNVFNMPHVRLVDLKKTDITEITATGIKTTAESMDFDVIIYATGFDAMTGSILKIDVTGRNGLKLGDVWKDGPSTYLGLGVHGFPNMFTVTGPQSPSVLSNMMVSIEQHVDWITDCITALRDKGFKSIEATDKAQKDWVEHTYEIGQTTLYPLADSWYMGANVPGKPRVFLPYIGGVGPYREKCDEVAKNNYEGFALAK</sequence>
<organism evidence="8">
    <name type="scientific">freshwater metagenome</name>
    <dbReference type="NCBI Taxonomy" id="449393"/>
    <lineage>
        <taxon>unclassified sequences</taxon>
        <taxon>metagenomes</taxon>
        <taxon>ecological metagenomes</taxon>
    </lineage>
</organism>
<dbReference type="AlphaFoldDB" id="A0A6J6QNT3"/>
<dbReference type="PANTHER" id="PTHR43098:SF3">
    <property type="entry name" value="L-ORNITHINE N(5)-MONOOXYGENASE-RELATED"/>
    <property type="match status" value="1"/>
</dbReference>
<comment type="cofactor">
    <cofactor evidence="1">
        <name>FAD</name>
        <dbReference type="ChEBI" id="CHEBI:57692"/>
    </cofactor>
</comment>
<evidence type="ECO:0000256" key="4">
    <source>
        <dbReference type="ARBA" id="ARBA00022827"/>
    </source>
</evidence>
<evidence type="ECO:0000313" key="8">
    <source>
        <dbReference type="EMBL" id="CAB4710568.1"/>
    </source>
</evidence>
<evidence type="ECO:0000313" key="10">
    <source>
        <dbReference type="EMBL" id="CAB5067019.1"/>
    </source>
</evidence>
<protein>
    <submittedName>
        <fullName evidence="8">Unannotated protein</fullName>
    </submittedName>
</protein>
<evidence type="ECO:0000256" key="3">
    <source>
        <dbReference type="ARBA" id="ARBA00022630"/>
    </source>
</evidence>
<name>A0A6J6QNT3_9ZZZZ</name>
<evidence type="ECO:0000256" key="6">
    <source>
        <dbReference type="ARBA" id="ARBA00023002"/>
    </source>
</evidence>
<dbReference type="SUPFAM" id="SSF51905">
    <property type="entry name" value="FAD/NAD(P)-binding domain"/>
    <property type="match status" value="2"/>
</dbReference>
<dbReference type="InterPro" id="IPR050775">
    <property type="entry name" value="FAD-binding_Monooxygenases"/>
</dbReference>
<evidence type="ECO:0000256" key="5">
    <source>
        <dbReference type="ARBA" id="ARBA00022857"/>
    </source>
</evidence>
<dbReference type="GO" id="GO:0004497">
    <property type="term" value="F:monooxygenase activity"/>
    <property type="evidence" value="ECO:0007669"/>
    <property type="project" value="UniProtKB-KW"/>
</dbReference>
<dbReference type="Pfam" id="PF13738">
    <property type="entry name" value="Pyr_redox_3"/>
    <property type="match status" value="1"/>
</dbReference>
<dbReference type="PANTHER" id="PTHR43098">
    <property type="entry name" value="L-ORNITHINE N(5)-MONOOXYGENASE-RELATED"/>
    <property type="match status" value="1"/>
</dbReference>
<dbReference type="EMBL" id="CAEZYY010000011">
    <property type="protein sequence ID" value="CAB4752455.1"/>
    <property type="molecule type" value="Genomic_DNA"/>
</dbReference>
<accession>A0A6J6QNT3</accession>
<evidence type="ECO:0000256" key="2">
    <source>
        <dbReference type="ARBA" id="ARBA00010139"/>
    </source>
</evidence>
<dbReference type="EMBL" id="CAFBQP010000090">
    <property type="protein sequence ID" value="CAB5067019.1"/>
    <property type="molecule type" value="Genomic_DNA"/>
</dbReference>
<dbReference type="InterPro" id="IPR036188">
    <property type="entry name" value="FAD/NAD-bd_sf"/>
</dbReference>
<keyword evidence="5" id="KW-0521">NADP</keyword>
<gene>
    <name evidence="8" type="ORF">UFOPK2602_01129</name>
    <name evidence="9" type="ORF">UFOPK2806_01099</name>
    <name evidence="10" type="ORF">UFOPK4306_01968</name>
</gene>
<evidence type="ECO:0000256" key="1">
    <source>
        <dbReference type="ARBA" id="ARBA00001974"/>
    </source>
</evidence>
<reference evidence="8" key="1">
    <citation type="submission" date="2020-05" db="EMBL/GenBank/DDBJ databases">
        <authorList>
            <person name="Chiriac C."/>
            <person name="Salcher M."/>
            <person name="Ghai R."/>
            <person name="Kavagutti S V."/>
        </authorList>
    </citation>
    <scope>NUCLEOTIDE SEQUENCE</scope>
</reference>